<evidence type="ECO:0000256" key="6">
    <source>
        <dbReference type="ARBA" id="ARBA00023136"/>
    </source>
</evidence>
<feature type="transmembrane region" description="Helical" evidence="7">
    <location>
        <begin position="210"/>
        <end position="231"/>
    </location>
</feature>
<evidence type="ECO:0000256" key="3">
    <source>
        <dbReference type="ARBA" id="ARBA00022692"/>
    </source>
</evidence>
<evidence type="ECO:0000256" key="1">
    <source>
        <dbReference type="ARBA" id="ARBA00004141"/>
    </source>
</evidence>
<protein>
    <submittedName>
        <fullName evidence="8">Putative LOC101854013 [Aplysia californica]</fullName>
    </submittedName>
</protein>
<keyword evidence="3 7" id="KW-0812">Transmembrane</keyword>
<dbReference type="AlphaFoldDB" id="A0A0K2UXE3"/>
<dbReference type="PANTHER" id="PTHR10361:SF28">
    <property type="entry name" value="P3 PROTEIN-RELATED"/>
    <property type="match status" value="1"/>
</dbReference>
<dbReference type="GO" id="GO:0016020">
    <property type="term" value="C:membrane"/>
    <property type="evidence" value="ECO:0007669"/>
    <property type="project" value="UniProtKB-SubCell"/>
</dbReference>
<feature type="transmembrane region" description="Helical" evidence="7">
    <location>
        <begin position="127"/>
        <end position="144"/>
    </location>
</feature>
<dbReference type="PANTHER" id="PTHR10361">
    <property type="entry name" value="SODIUM-BILE ACID COTRANSPORTER"/>
    <property type="match status" value="1"/>
</dbReference>
<dbReference type="OrthoDB" id="203097at2759"/>
<evidence type="ECO:0000313" key="8">
    <source>
        <dbReference type="EMBL" id="CDW42572.1"/>
    </source>
</evidence>
<dbReference type="Pfam" id="PF01758">
    <property type="entry name" value="SBF"/>
    <property type="match status" value="1"/>
</dbReference>
<keyword evidence="4" id="KW-0769">Symport</keyword>
<dbReference type="InterPro" id="IPR004710">
    <property type="entry name" value="Bilac:Na_transpt"/>
</dbReference>
<keyword evidence="5 7" id="KW-1133">Transmembrane helix</keyword>
<dbReference type="InterPro" id="IPR038770">
    <property type="entry name" value="Na+/solute_symporter_sf"/>
</dbReference>
<proteinExistence type="inferred from homology"/>
<comment type="similarity">
    <text evidence="2">Belongs to the bile acid:sodium symporter (BASS) (TC 2.A.28) family.</text>
</comment>
<reference evidence="8" key="1">
    <citation type="submission" date="2014-05" db="EMBL/GenBank/DDBJ databases">
        <authorList>
            <person name="Chronopoulou M."/>
        </authorList>
    </citation>
    <scope>NUCLEOTIDE SEQUENCE</scope>
    <source>
        <tissue evidence="8">Whole organism</tissue>
    </source>
</reference>
<dbReference type="EMBL" id="HACA01025211">
    <property type="protein sequence ID" value="CDW42572.1"/>
    <property type="molecule type" value="Transcribed_RNA"/>
</dbReference>
<keyword evidence="6 7" id="KW-0472">Membrane</keyword>
<organism evidence="8">
    <name type="scientific">Lepeophtheirus salmonis</name>
    <name type="common">Salmon louse</name>
    <name type="synonym">Caligus salmonis</name>
    <dbReference type="NCBI Taxonomy" id="72036"/>
    <lineage>
        <taxon>Eukaryota</taxon>
        <taxon>Metazoa</taxon>
        <taxon>Ecdysozoa</taxon>
        <taxon>Arthropoda</taxon>
        <taxon>Crustacea</taxon>
        <taxon>Multicrustacea</taxon>
        <taxon>Hexanauplia</taxon>
        <taxon>Copepoda</taxon>
        <taxon>Siphonostomatoida</taxon>
        <taxon>Caligidae</taxon>
        <taxon>Lepeophtheirus</taxon>
    </lineage>
</organism>
<dbReference type="InterPro" id="IPR002657">
    <property type="entry name" value="BilAc:Na_symport/Acr3"/>
</dbReference>
<feature type="transmembrane region" description="Helical" evidence="7">
    <location>
        <begin position="283"/>
        <end position="302"/>
    </location>
</feature>
<feature type="transmembrane region" description="Helical" evidence="7">
    <location>
        <begin position="374"/>
        <end position="395"/>
    </location>
</feature>
<evidence type="ECO:0000256" key="7">
    <source>
        <dbReference type="SAM" id="Phobius"/>
    </source>
</evidence>
<evidence type="ECO:0000256" key="2">
    <source>
        <dbReference type="ARBA" id="ARBA00006528"/>
    </source>
</evidence>
<comment type="subcellular location">
    <subcellularLocation>
        <location evidence="1">Membrane</location>
        <topology evidence="1">Multi-pass membrane protein</topology>
    </subcellularLocation>
</comment>
<feature type="transmembrane region" description="Helical" evidence="7">
    <location>
        <begin position="179"/>
        <end position="198"/>
    </location>
</feature>
<dbReference type="Gene3D" id="1.20.1530.20">
    <property type="match status" value="2"/>
</dbReference>
<keyword evidence="4" id="KW-0813">Transport</keyword>
<dbReference type="GO" id="GO:0015293">
    <property type="term" value="F:symporter activity"/>
    <property type="evidence" value="ECO:0007669"/>
    <property type="project" value="UniProtKB-KW"/>
</dbReference>
<evidence type="ECO:0000256" key="5">
    <source>
        <dbReference type="ARBA" id="ARBA00022989"/>
    </source>
</evidence>
<evidence type="ECO:0000256" key="4">
    <source>
        <dbReference type="ARBA" id="ARBA00022847"/>
    </source>
</evidence>
<name>A0A0K2UXE3_LEPSM</name>
<feature type="non-terminal residue" evidence="8">
    <location>
        <position position="1"/>
    </location>
</feature>
<feature type="transmembrane region" description="Helical" evidence="7">
    <location>
        <begin position="314"/>
        <end position="335"/>
    </location>
</feature>
<sequence>THCSFDPLDGIYVDISSKDAKKYSSMTIYCKDESYSLELRSLNIRGAVEFCLLEKKVPINCSTQWLRFTSENMYHLIVSSNEIGVHCITLRRYNASNESYNEDILLYRLYTKMNFDFDKVVIQSLNYINLLAVSLINFIFGLSLKLDRMHYSIRAFLLNIASCEARKIRSIMSPGPIKIGLFCQLIIMPTLAFILGFIFKTDNICIENEILFRLGLFVLGTSPGSLSSNWFSKLFDGDVELSLTLTIFSNIFYPLNTLIWWNLLGITFKHFLPKLSKLILSVYSYLFILGMITTLFILYFQYISFFRLFDVTHACIIFALSSIGLVLSMTIASTFSLSLAQVITIGIDTCMQNANIAGAMLTKNLPSPSRDVAAISYMGQFFLTTIILLSAYVLWNLHRYLKTKFQLPKYLKQ</sequence>
<accession>A0A0K2UXE3</accession>
<feature type="transmembrane region" description="Helical" evidence="7">
    <location>
        <begin position="243"/>
        <end position="263"/>
    </location>
</feature>